<evidence type="ECO:0000313" key="1">
    <source>
        <dbReference type="EMBL" id="CAK9067191.1"/>
    </source>
</evidence>
<proteinExistence type="predicted"/>
<organism evidence="1 2">
    <name type="scientific">Durusdinium trenchii</name>
    <dbReference type="NCBI Taxonomy" id="1381693"/>
    <lineage>
        <taxon>Eukaryota</taxon>
        <taxon>Sar</taxon>
        <taxon>Alveolata</taxon>
        <taxon>Dinophyceae</taxon>
        <taxon>Suessiales</taxon>
        <taxon>Symbiodiniaceae</taxon>
        <taxon>Durusdinium</taxon>
    </lineage>
</organism>
<accession>A0ABP0NUN0</accession>
<dbReference type="Proteomes" id="UP001642464">
    <property type="component" value="Unassembled WGS sequence"/>
</dbReference>
<comment type="caution">
    <text evidence="1">The sequence shown here is derived from an EMBL/GenBank/DDBJ whole genome shotgun (WGS) entry which is preliminary data.</text>
</comment>
<gene>
    <name evidence="1" type="ORF">SCF082_LOCUS34057</name>
</gene>
<reference evidence="1 2" key="1">
    <citation type="submission" date="2024-02" db="EMBL/GenBank/DDBJ databases">
        <authorList>
            <person name="Chen Y."/>
            <person name="Shah S."/>
            <person name="Dougan E. K."/>
            <person name="Thang M."/>
            <person name="Chan C."/>
        </authorList>
    </citation>
    <scope>NUCLEOTIDE SEQUENCE [LARGE SCALE GENOMIC DNA]</scope>
</reference>
<dbReference type="EMBL" id="CAXAMM010030891">
    <property type="protein sequence ID" value="CAK9067191.1"/>
    <property type="molecule type" value="Genomic_DNA"/>
</dbReference>
<name>A0ABP0NUN0_9DINO</name>
<sequence length="294" mass="32626">MGFAEENIVSRVFARHGLRLDPELSYGQVGHDPKHPYVKVESLIKTLEKVGKLHKLIGLGEACDTLQKAGPGLAKFWESFRHSNSGHEVFNGILDLSCCVPVYLHGDEGTTYKRDGVFVMSLHTPLGRGTLSNKLGRWDDSSGDPHTNFAGHSFETRFLLGALLREDYRDWDDNEPFHELVELIVKSLDDASRAGVPLVTGGRLFLIPIGNKGDWPYLATSAKLNRSYRNVPRAATSAAPCTGICHLCLAGRPMFDFEQMSDAPDFLDTMGAEIPWTTEASFTRLLMHDRLAQV</sequence>
<evidence type="ECO:0000313" key="2">
    <source>
        <dbReference type="Proteomes" id="UP001642464"/>
    </source>
</evidence>
<protein>
    <submittedName>
        <fullName evidence="1">Uncharacterized protein</fullName>
    </submittedName>
</protein>
<keyword evidence="2" id="KW-1185">Reference proteome</keyword>